<dbReference type="EMBL" id="JAENIO010000004">
    <property type="protein sequence ID" value="MBK1832980.1"/>
    <property type="molecule type" value="Genomic_DNA"/>
</dbReference>
<sequence length="365" mass="41023">MDKNSKKGDKPELRVVDEDKVTRLGSTGSPVPAPPRKKAQFKRSNEEGALQREIAREDEDPLAEAPDELEDVLLTDTPAAPLRIPPAFIALAVIAFLALLGAGVFLALGGRDSTSRYQSQESARERIQFTEQEKEEARRLVADLGAALEKYTSARTIEEKLAVSRHPERVEPLMRDYYAQQEFKVREGALLKEQYTLPIEFSTFVVLTASFDDGSSGVFLAEIDNDLQVRIDWESDVCYQPVDISEYIAQRPTEPVTLRVFVTPDNFYVYEFKDSEKYKSLQLTFRDSDEYLFGYVELGSKVSRQLSLFLGSAARASQIIKPEPALLQVRFLPGGDSERGVLIEKFIAPRWAYIDEAPDAPGTEE</sequence>
<keyword evidence="5" id="KW-1185">Reference proteome</keyword>
<keyword evidence="1" id="KW-0175">Coiled coil</keyword>
<name>A0A934RRM0_9BACT</name>
<evidence type="ECO:0000256" key="3">
    <source>
        <dbReference type="SAM" id="Phobius"/>
    </source>
</evidence>
<dbReference type="RefSeq" id="WP_200390413.1">
    <property type="nucleotide sequence ID" value="NZ_JAENIO010000004.1"/>
</dbReference>
<feature type="compositionally biased region" description="Basic and acidic residues" evidence="2">
    <location>
        <begin position="1"/>
        <end position="22"/>
    </location>
</feature>
<keyword evidence="3" id="KW-0472">Membrane</keyword>
<evidence type="ECO:0000313" key="4">
    <source>
        <dbReference type="EMBL" id="MBK1832980.1"/>
    </source>
</evidence>
<feature type="region of interest" description="Disordered" evidence="2">
    <location>
        <begin position="1"/>
        <end position="63"/>
    </location>
</feature>
<evidence type="ECO:0000313" key="5">
    <source>
        <dbReference type="Proteomes" id="UP000604083"/>
    </source>
</evidence>
<feature type="compositionally biased region" description="Basic and acidic residues" evidence="2">
    <location>
        <begin position="43"/>
        <end position="55"/>
    </location>
</feature>
<accession>A0A934RRM0</accession>
<protein>
    <submittedName>
        <fullName evidence="4">Uncharacterized protein</fullName>
    </submittedName>
</protein>
<dbReference type="AlphaFoldDB" id="A0A934RRM0"/>
<feature type="transmembrane region" description="Helical" evidence="3">
    <location>
        <begin position="87"/>
        <end position="108"/>
    </location>
</feature>
<reference evidence="4" key="1">
    <citation type="submission" date="2021-01" db="EMBL/GenBank/DDBJ databases">
        <title>Modified the classification status of verrucomicrobia.</title>
        <authorList>
            <person name="Feng X."/>
        </authorList>
    </citation>
    <scope>NUCLEOTIDE SEQUENCE</scope>
    <source>
        <strain evidence="4">KCTC 12986</strain>
    </source>
</reference>
<dbReference type="Proteomes" id="UP000604083">
    <property type="component" value="Unassembled WGS sequence"/>
</dbReference>
<proteinExistence type="predicted"/>
<keyword evidence="3" id="KW-0812">Transmembrane</keyword>
<feature type="coiled-coil region" evidence="1">
    <location>
        <begin position="120"/>
        <end position="147"/>
    </location>
</feature>
<organism evidence="4 5">
    <name type="scientific">Roseibacillus ishigakijimensis</name>
    <dbReference type="NCBI Taxonomy" id="454146"/>
    <lineage>
        <taxon>Bacteria</taxon>
        <taxon>Pseudomonadati</taxon>
        <taxon>Verrucomicrobiota</taxon>
        <taxon>Verrucomicrobiia</taxon>
        <taxon>Verrucomicrobiales</taxon>
        <taxon>Verrucomicrobiaceae</taxon>
        <taxon>Roseibacillus</taxon>
    </lineage>
</organism>
<keyword evidence="3" id="KW-1133">Transmembrane helix</keyword>
<evidence type="ECO:0000256" key="1">
    <source>
        <dbReference type="SAM" id="Coils"/>
    </source>
</evidence>
<evidence type="ECO:0000256" key="2">
    <source>
        <dbReference type="SAM" id="MobiDB-lite"/>
    </source>
</evidence>
<comment type="caution">
    <text evidence="4">The sequence shown here is derived from an EMBL/GenBank/DDBJ whole genome shotgun (WGS) entry which is preliminary data.</text>
</comment>
<gene>
    <name evidence="4" type="ORF">JIN78_02805</name>
</gene>